<keyword evidence="2" id="KW-1185">Reference proteome</keyword>
<protein>
    <submittedName>
        <fullName evidence="1">Uncharacterized protein</fullName>
    </submittedName>
</protein>
<comment type="caution">
    <text evidence="1">The sequence shown here is derived from an EMBL/GenBank/DDBJ whole genome shotgun (WGS) entry which is preliminary data.</text>
</comment>
<organism evidence="1 2">
    <name type="scientific">Portunus trituberculatus</name>
    <name type="common">Swimming crab</name>
    <name type="synonym">Neptunus trituberculatus</name>
    <dbReference type="NCBI Taxonomy" id="210409"/>
    <lineage>
        <taxon>Eukaryota</taxon>
        <taxon>Metazoa</taxon>
        <taxon>Ecdysozoa</taxon>
        <taxon>Arthropoda</taxon>
        <taxon>Crustacea</taxon>
        <taxon>Multicrustacea</taxon>
        <taxon>Malacostraca</taxon>
        <taxon>Eumalacostraca</taxon>
        <taxon>Eucarida</taxon>
        <taxon>Decapoda</taxon>
        <taxon>Pleocyemata</taxon>
        <taxon>Brachyura</taxon>
        <taxon>Eubrachyura</taxon>
        <taxon>Portunoidea</taxon>
        <taxon>Portunidae</taxon>
        <taxon>Portuninae</taxon>
        <taxon>Portunus</taxon>
    </lineage>
</organism>
<dbReference type="EMBL" id="VSRR010010402">
    <property type="protein sequence ID" value="MPC51773.1"/>
    <property type="molecule type" value="Genomic_DNA"/>
</dbReference>
<accession>A0A5B7G3H7</accession>
<evidence type="ECO:0000313" key="1">
    <source>
        <dbReference type="EMBL" id="MPC51773.1"/>
    </source>
</evidence>
<evidence type="ECO:0000313" key="2">
    <source>
        <dbReference type="Proteomes" id="UP000324222"/>
    </source>
</evidence>
<reference evidence="1 2" key="1">
    <citation type="submission" date="2019-05" db="EMBL/GenBank/DDBJ databases">
        <title>Another draft genome of Portunus trituberculatus and its Hox gene families provides insights of decapod evolution.</title>
        <authorList>
            <person name="Jeong J.-H."/>
            <person name="Song I."/>
            <person name="Kim S."/>
            <person name="Choi T."/>
            <person name="Kim D."/>
            <person name="Ryu S."/>
            <person name="Kim W."/>
        </authorList>
    </citation>
    <scope>NUCLEOTIDE SEQUENCE [LARGE SCALE GENOMIC DNA]</scope>
    <source>
        <tissue evidence="1">Muscle</tissue>
    </source>
</reference>
<name>A0A5B7G3H7_PORTR</name>
<dbReference type="Proteomes" id="UP000324222">
    <property type="component" value="Unassembled WGS sequence"/>
</dbReference>
<proteinExistence type="predicted"/>
<sequence>MLASPCGLNCTYGRNNVLPSSLQQLFSGRQDGRVIMCVIFPDLRRLCLLPGHQRRRHHQEEPLRARINDKWKGKEYSEEKNK</sequence>
<gene>
    <name evidence="1" type="ORF">E2C01_045626</name>
</gene>
<dbReference type="AlphaFoldDB" id="A0A5B7G3H7"/>